<organism evidence="2 3">
    <name type="scientific">Silurus meridionalis</name>
    <name type="common">Southern catfish</name>
    <name type="synonym">Silurus soldatovi meridionalis</name>
    <dbReference type="NCBI Taxonomy" id="175797"/>
    <lineage>
        <taxon>Eukaryota</taxon>
        <taxon>Metazoa</taxon>
        <taxon>Chordata</taxon>
        <taxon>Craniata</taxon>
        <taxon>Vertebrata</taxon>
        <taxon>Euteleostomi</taxon>
        <taxon>Actinopterygii</taxon>
        <taxon>Neopterygii</taxon>
        <taxon>Teleostei</taxon>
        <taxon>Ostariophysi</taxon>
        <taxon>Siluriformes</taxon>
        <taxon>Siluridae</taxon>
        <taxon>Silurus</taxon>
    </lineage>
</organism>
<name>A0A8T0BL98_SILME</name>
<dbReference type="Pfam" id="PF00059">
    <property type="entry name" value="Lectin_C"/>
    <property type="match status" value="1"/>
</dbReference>
<dbReference type="InterPro" id="IPR050111">
    <property type="entry name" value="C-type_lectin/snaclec_domain"/>
</dbReference>
<dbReference type="InterPro" id="IPR016186">
    <property type="entry name" value="C-type_lectin-like/link_sf"/>
</dbReference>
<dbReference type="PROSITE" id="PS50041">
    <property type="entry name" value="C_TYPE_LECTIN_2"/>
    <property type="match status" value="1"/>
</dbReference>
<dbReference type="CDD" id="cd00037">
    <property type="entry name" value="CLECT"/>
    <property type="match status" value="1"/>
</dbReference>
<proteinExistence type="predicted"/>
<dbReference type="InterPro" id="IPR016187">
    <property type="entry name" value="CTDL_fold"/>
</dbReference>
<accession>A0A8T0BL98</accession>
<dbReference type="SMART" id="SM00034">
    <property type="entry name" value="CLECT"/>
    <property type="match status" value="1"/>
</dbReference>
<evidence type="ECO:0000313" key="2">
    <source>
        <dbReference type="EMBL" id="KAF7706246.1"/>
    </source>
</evidence>
<dbReference type="EMBL" id="JABFDY010000006">
    <property type="protein sequence ID" value="KAF7706246.1"/>
    <property type="molecule type" value="Genomic_DNA"/>
</dbReference>
<feature type="non-terminal residue" evidence="2">
    <location>
        <position position="110"/>
    </location>
</feature>
<dbReference type="Proteomes" id="UP000606274">
    <property type="component" value="Unassembled WGS sequence"/>
</dbReference>
<feature type="domain" description="C-type lectin" evidence="1">
    <location>
        <begin position="10"/>
        <end position="110"/>
    </location>
</feature>
<protein>
    <recommendedName>
        <fullName evidence="1">C-type lectin domain-containing protein</fullName>
    </recommendedName>
</protein>
<dbReference type="Gene3D" id="3.10.100.10">
    <property type="entry name" value="Mannose-Binding Protein A, subunit A"/>
    <property type="match status" value="1"/>
</dbReference>
<reference evidence="2" key="1">
    <citation type="submission" date="2020-08" db="EMBL/GenBank/DDBJ databases">
        <title>Chromosome-level assembly of Southern catfish (Silurus meridionalis) provides insights into visual adaptation to the nocturnal and benthic lifestyles.</title>
        <authorList>
            <person name="Zhang Y."/>
            <person name="Wang D."/>
            <person name="Peng Z."/>
        </authorList>
    </citation>
    <scope>NUCLEOTIDE SEQUENCE</scope>
    <source>
        <strain evidence="2">SWU-2019-XX</strain>
        <tissue evidence="2">Muscle</tissue>
    </source>
</reference>
<gene>
    <name evidence="2" type="ORF">HF521_019500</name>
</gene>
<dbReference type="PANTHER" id="PTHR22803">
    <property type="entry name" value="MANNOSE, PHOSPHOLIPASE, LECTIN RECEPTOR RELATED"/>
    <property type="match status" value="1"/>
</dbReference>
<comment type="caution">
    <text evidence="2">The sequence shown here is derived from an EMBL/GenBank/DDBJ whole genome shotgun (WGS) entry which is preliminary data.</text>
</comment>
<evidence type="ECO:0000259" key="1">
    <source>
        <dbReference type="PROSITE" id="PS50041"/>
    </source>
</evidence>
<sequence length="110" mass="12731">LRCQRYWSQFGSRCFRIFTTETSWNDAEQNCVNMGGHLASVHNKEEYAFIQGLILKITLSNKLTWIGANKIDTVSIWFWSDGSTFDYTFWSPGQPDNLMVENCLQMNYGG</sequence>
<feature type="non-terminal residue" evidence="2">
    <location>
        <position position="1"/>
    </location>
</feature>
<evidence type="ECO:0000313" key="3">
    <source>
        <dbReference type="Proteomes" id="UP000606274"/>
    </source>
</evidence>
<keyword evidence="3" id="KW-1185">Reference proteome</keyword>
<dbReference type="InterPro" id="IPR001304">
    <property type="entry name" value="C-type_lectin-like"/>
</dbReference>
<dbReference type="SUPFAM" id="SSF56436">
    <property type="entry name" value="C-type lectin-like"/>
    <property type="match status" value="1"/>
</dbReference>
<dbReference type="AlphaFoldDB" id="A0A8T0BL98"/>